<dbReference type="AlphaFoldDB" id="A0A9N7U388"/>
<comment type="caution">
    <text evidence="2">The sequence shown here is derived from an EMBL/GenBank/DDBJ whole genome shotgun (WGS) entry which is preliminary data.</text>
</comment>
<accession>A0A9N7U388</accession>
<feature type="region of interest" description="Disordered" evidence="1">
    <location>
        <begin position="19"/>
        <end position="79"/>
    </location>
</feature>
<reference evidence="2" key="1">
    <citation type="submission" date="2020-03" db="EMBL/GenBank/DDBJ databases">
        <authorList>
            <person name="Weist P."/>
        </authorList>
    </citation>
    <scope>NUCLEOTIDE SEQUENCE</scope>
</reference>
<keyword evidence="3" id="KW-1185">Reference proteome</keyword>
<name>A0A9N7U388_PLEPL</name>
<gene>
    <name evidence="2" type="ORF">PLEPLA_LOCUS10434</name>
</gene>
<evidence type="ECO:0000313" key="2">
    <source>
        <dbReference type="EMBL" id="CAB1422518.1"/>
    </source>
</evidence>
<feature type="region of interest" description="Disordered" evidence="1">
    <location>
        <begin position="117"/>
        <end position="150"/>
    </location>
</feature>
<dbReference type="EMBL" id="CADEAL010000590">
    <property type="protein sequence ID" value="CAB1422518.1"/>
    <property type="molecule type" value="Genomic_DNA"/>
</dbReference>
<protein>
    <submittedName>
        <fullName evidence="2">Uncharacterized protein</fullName>
    </submittedName>
</protein>
<evidence type="ECO:0000313" key="3">
    <source>
        <dbReference type="Proteomes" id="UP001153269"/>
    </source>
</evidence>
<proteinExistence type="predicted"/>
<sequence length="150" mass="16400">MLLLLGLTRVSQLLRVKPEGTDWKNRNPPSAARREGDTRPNPLRICCSFSDGGSGRDTYQDPRDSSINMTSESSSSSSYSSYYYHHNLLNITEEPPDARSASSTSVNNRAMETASFSFGTELSDKHLRQSAAGSGFLPRSPDPSAGETYS</sequence>
<evidence type="ECO:0000256" key="1">
    <source>
        <dbReference type="SAM" id="MobiDB-lite"/>
    </source>
</evidence>
<dbReference type="Proteomes" id="UP001153269">
    <property type="component" value="Unassembled WGS sequence"/>
</dbReference>
<organism evidence="2 3">
    <name type="scientific">Pleuronectes platessa</name>
    <name type="common">European plaice</name>
    <dbReference type="NCBI Taxonomy" id="8262"/>
    <lineage>
        <taxon>Eukaryota</taxon>
        <taxon>Metazoa</taxon>
        <taxon>Chordata</taxon>
        <taxon>Craniata</taxon>
        <taxon>Vertebrata</taxon>
        <taxon>Euteleostomi</taxon>
        <taxon>Actinopterygii</taxon>
        <taxon>Neopterygii</taxon>
        <taxon>Teleostei</taxon>
        <taxon>Neoteleostei</taxon>
        <taxon>Acanthomorphata</taxon>
        <taxon>Carangaria</taxon>
        <taxon>Pleuronectiformes</taxon>
        <taxon>Pleuronectoidei</taxon>
        <taxon>Pleuronectidae</taxon>
        <taxon>Pleuronectes</taxon>
    </lineage>
</organism>